<dbReference type="AlphaFoldDB" id="A0A0E4H3U0"/>
<dbReference type="Gene3D" id="3.40.30.10">
    <property type="entry name" value="Glutaredoxin"/>
    <property type="match status" value="1"/>
</dbReference>
<dbReference type="PANTHER" id="PTHR30041:SF8">
    <property type="entry name" value="PROTEIN YFFB"/>
    <property type="match status" value="1"/>
</dbReference>
<dbReference type="CDD" id="cd03036">
    <property type="entry name" value="ArsC_like"/>
    <property type="match status" value="1"/>
</dbReference>
<dbReference type="STRING" id="1608583.BN1356_01086"/>
<keyword evidence="4" id="KW-1133">Transmembrane helix</keyword>
<dbReference type="InterPro" id="IPR036249">
    <property type="entry name" value="Thioredoxin-like_sf"/>
</dbReference>
<feature type="transmembrane region" description="Helical" evidence="4">
    <location>
        <begin position="6"/>
        <end position="23"/>
    </location>
</feature>
<gene>
    <name evidence="5" type="ORF">BN1356_01086</name>
</gene>
<dbReference type="Pfam" id="PF03960">
    <property type="entry name" value="ArsC"/>
    <property type="match status" value="1"/>
</dbReference>
<organism evidence="5 6">
    <name type="scientific">Streptococcus varani</name>
    <dbReference type="NCBI Taxonomy" id="1608583"/>
    <lineage>
        <taxon>Bacteria</taxon>
        <taxon>Bacillati</taxon>
        <taxon>Bacillota</taxon>
        <taxon>Bacilli</taxon>
        <taxon>Lactobacillales</taxon>
        <taxon>Streptococcaceae</taxon>
        <taxon>Streptococcus</taxon>
    </lineage>
</organism>
<keyword evidence="4" id="KW-0812">Transmembrane</keyword>
<keyword evidence="1" id="KW-1015">Disulfide bond</keyword>
<dbReference type="InterPro" id="IPR006504">
    <property type="entry name" value="Tscrpt_reg_Spx/MgsR"/>
</dbReference>
<evidence type="ECO:0000256" key="2">
    <source>
        <dbReference type="ARBA" id="ARBA00023284"/>
    </source>
</evidence>
<keyword evidence="2" id="KW-0676">Redox-active center</keyword>
<sequence>MIAPFTFLLFLVEFGILMMYTFYEYPKCSTCKQAKAELKSLSLDFEAIDIKTNPPQVEMLRSLMEKSGLDLKKFFNTSGNSYRALGLKDKFDTLTVDQALELLAADGMLIKRPILIKDGKILQIGYRTAYEELDL</sequence>
<protein>
    <submittedName>
        <fullName evidence="5">Arsenate reductase</fullName>
    </submittedName>
</protein>
<evidence type="ECO:0000256" key="4">
    <source>
        <dbReference type="SAM" id="Phobius"/>
    </source>
</evidence>
<accession>A0A0E4H3U0</accession>
<dbReference type="PANTHER" id="PTHR30041">
    <property type="entry name" value="ARSENATE REDUCTASE"/>
    <property type="match status" value="1"/>
</dbReference>
<dbReference type="Proteomes" id="UP000198604">
    <property type="component" value="Unassembled WGS sequence"/>
</dbReference>
<evidence type="ECO:0000313" key="6">
    <source>
        <dbReference type="Proteomes" id="UP000198604"/>
    </source>
</evidence>
<dbReference type="InterPro" id="IPR006660">
    <property type="entry name" value="Arsenate_reductase-like"/>
</dbReference>
<name>A0A0E4H3U0_9STRE</name>
<evidence type="ECO:0000256" key="3">
    <source>
        <dbReference type="PROSITE-ProRule" id="PRU01282"/>
    </source>
</evidence>
<evidence type="ECO:0000256" key="1">
    <source>
        <dbReference type="ARBA" id="ARBA00023157"/>
    </source>
</evidence>
<dbReference type="EMBL" id="CTEN01000002">
    <property type="protein sequence ID" value="CQR24729.1"/>
    <property type="molecule type" value="Genomic_DNA"/>
</dbReference>
<evidence type="ECO:0000313" key="5">
    <source>
        <dbReference type="EMBL" id="CQR24729.1"/>
    </source>
</evidence>
<comment type="similarity">
    <text evidence="3">Belongs to the ArsC family.</text>
</comment>
<proteinExistence type="inferred from homology"/>
<keyword evidence="4" id="KW-0472">Membrane</keyword>
<keyword evidence="6" id="KW-1185">Reference proteome</keyword>
<dbReference type="PROSITE" id="PS51353">
    <property type="entry name" value="ARSC"/>
    <property type="match status" value="1"/>
</dbReference>
<dbReference type="SUPFAM" id="SSF52833">
    <property type="entry name" value="Thioredoxin-like"/>
    <property type="match status" value="1"/>
</dbReference>
<dbReference type="NCBIfam" id="TIGR01617">
    <property type="entry name" value="arsC_related"/>
    <property type="match status" value="1"/>
</dbReference>
<reference evidence="6" key="1">
    <citation type="submission" date="2015-03" db="EMBL/GenBank/DDBJ databases">
        <authorList>
            <person name="Urmite Genomes"/>
        </authorList>
    </citation>
    <scope>NUCLEOTIDE SEQUENCE [LARGE SCALE GENOMIC DNA]</scope>
    <source>
        <strain evidence="6">FF10</strain>
    </source>
</reference>